<keyword evidence="3" id="KW-1185">Reference proteome</keyword>
<name>A0ABW5X606_9FLAO</name>
<protein>
    <submittedName>
        <fullName evidence="2">CDP-glycerol glycerophosphotransferase family protein</fullName>
    </submittedName>
</protein>
<keyword evidence="1" id="KW-0175">Coiled coil</keyword>
<evidence type="ECO:0000256" key="1">
    <source>
        <dbReference type="SAM" id="Coils"/>
    </source>
</evidence>
<proteinExistence type="predicted"/>
<evidence type="ECO:0000313" key="3">
    <source>
        <dbReference type="Proteomes" id="UP001597438"/>
    </source>
</evidence>
<dbReference type="EMBL" id="JBHUOJ010000032">
    <property type="protein sequence ID" value="MFD2834376.1"/>
    <property type="molecule type" value="Genomic_DNA"/>
</dbReference>
<gene>
    <name evidence="2" type="ORF">ACFSYS_13875</name>
</gene>
<dbReference type="InterPro" id="IPR043148">
    <property type="entry name" value="TagF_C"/>
</dbReference>
<comment type="caution">
    <text evidence="2">The sequence shown here is derived from an EMBL/GenBank/DDBJ whole genome shotgun (WGS) entry which is preliminary data.</text>
</comment>
<organism evidence="2 3">
    <name type="scientific">Christiangramia antarctica</name>
    <dbReference type="NCBI Taxonomy" id="2058158"/>
    <lineage>
        <taxon>Bacteria</taxon>
        <taxon>Pseudomonadati</taxon>
        <taxon>Bacteroidota</taxon>
        <taxon>Flavobacteriia</taxon>
        <taxon>Flavobacteriales</taxon>
        <taxon>Flavobacteriaceae</taxon>
        <taxon>Christiangramia</taxon>
    </lineage>
</organism>
<feature type="coiled-coil region" evidence="1">
    <location>
        <begin position="317"/>
        <end position="344"/>
    </location>
</feature>
<dbReference type="Gene3D" id="3.40.50.12580">
    <property type="match status" value="1"/>
</dbReference>
<dbReference type="Proteomes" id="UP001597438">
    <property type="component" value="Unassembled WGS sequence"/>
</dbReference>
<accession>A0ABW5X606</accession>
<evidence type="ECO:0000313" key="2">
    <source>
        <dbReference type="EMBL" id="MFD2834376.1"/>
    </source>
</evidence>
<reference evidence="3" key="1">
    <citation type="journal article" date="2019" name="Int. J. Syst. Evol. Microbiol.">
        <title>The Global Catalogue of Microorganisms (GCM) 10K type strain sequencing project: providing services to taxonomists for standard genome sequencing and annotation.</title>
        <authorList>
            <consortium name="The Broad Institute Genomics Platform"/>
            <consortium name="The Broad Institute Genome Sequencing Center for Infectious Disease"/>
            <person name="Wu L."/>
            <person name="Ma J."/>
        </authorList>
    </citation>
    <scope>NUCLEOTIDE SEQUENCE [LARGE SCALE GENOMIC DNA]</scope>
    <source>
        <strain evidence="3">KCTC 52925</strain>
    </source>
</reference>
<dbReference type="RefSeq" id="WP_251738997.1">
    <property type="nucleotide sequence ID" value="NZ_JBHUOJ010000032.1"/>
</dbReference>
<dbReference type="Pfam" id="PF04464">
    <property type="entry name" value="Glyphos_transf"/>
    <property type="match status" value="1"/>
</dbReference>
<sequence>MKPFKIAFLFLDEIHHIYHFITVAIELSRTQEVSILTHPKCDPLLFKSLKELGGENVKVEKLKTSAFRAFTDKLKKRELPRKGFWIRKNQKYILNNFDAIVFSDFFHRYFLKNRKKKWLKLLKFDHGAPGRSYSYNEKQLEFDFQLLYGEFMYEQFKKMGILGAHPVVAGYPKHDAIAENKKEKFFGNAHPTIIYNPHFDPEVTSWKKSGLQVLNFFYEHPEYNLIFAPHLHLFQELKGGHSVAEIGQKYFNANNILIDLGSPKSVDMSYVNSADIYLGDVSSQVYEFIHEPPRPCIFLNPNHFDYKNDIKFRFWKLGEVIENVSQLEDALENIQQKFEKNYLEIQKKIDSENFYSEPGSTASERAAKLIIAFLEKERQT</sequence>
<dbReference type="InterPro" id="IPR007554">
    <property type="entry name" value="Glycerophosphate_synth"/>
</dbReference>